<dbReference type="GO" id="GO:0005576">
    <property type="term" value="C:extracellular region"/>
    <property type="evidence" value="ECO:0007669"/>
    <property type="project" value="UniProtKB-SubCell"/>
</dbReference>
<sequence>MYLIIFRKYLKERQVQKKIRIRETMERITPVVLLVSLLIMFASGIVMSLNFVNQTRAKCADGLGTCENCDERCKAKHGPSSESICDLSLGMPLCMCYYQCADPPPTPTPPKICNGGAGLCSARCFGSCCDTNCAQKFNGGHGFCSTLGTFNLCQCQYPC</sequence>
<dbReference type="GO" id="GO:0031640">
    <property type="term" value="P:killing of cells of another organism"/>
    <property type="evidence" value="ECO:0007669"/>
    <property type="project" value="UniProtKB-UniRule"/>
</dbReference>
<dbReference type="EMBL" id="LR031876">
    <property type="protein sequence ID" value="VDD41104.1"/>
    <property type="molecule type" value="Genomic_DNA"/>
</dbReference>
<organism evidence="11">
    <name type="scientific">Brassica oleracea</name>
    <name type="common">Wild cabbage</name>
    <dbReference type="NCBI Taxonomy" id="3712"/>
    <lineage>
        <taxon>Eukaryota</taxon>
        <taxon>Viridiplantae</taxon>
        <taxon>Streptophyta</taxon>
        <taxon>Embryophyta</taxon>
        <taxon>Tracheophyta</taxon>
        <taxon>Spermatophyta</taxon>
        <taxon>Magnoliopsida</taxon>
        <taxon>eudicotyledons</taxon>
        <taxon>Gunneridae</taxon>
        <taxon>Pentapetalae</taxon>
        <taxon>rosids</taxon>
        <taxon>malvids</taxon>
        <taxon>Brassicales</taxon>
        <taxon>Brassicaceae</taxon>
        <taxon>Brassiceae</taxon>
        <taxon>Brassica</taxon>
    </lineage>
</organism>
<keyword evidence="10" id="KW-0472">Membrane</keyword>
<protein>
    <recommendedName>
        <fullName evidence="9">Defensin-like protein</fullName>
    </recommendedName>
</protein>
<keyword evidence="6" id="KW-0732">Signal</keyword>
<evidence type="ECO:0000256" key="5">
    <source>
        <dbReference type="ARBA" id="ARBA00022577"/>
    </source>
</evidence>
<evidence type="ECO:0000256" key="9">
    <source>
        <dbReference type="RuleBase" id="RU367109"/>
    </source>
</evidence>
<keyword evidence="10" id="KW-0812">Transmembrane</keyword>
<gene>
    <name evidence="11" type="ORF">BOLC7T46664H</name>
</gene>
<evidence type="ECO:0000256" key="7">
    <source>
        <dbReference type="ARBA" id="ARBA00022821"/>
    </source>
</evidence>
<evidence type="ECO:0000313" key="11">
    <source>
        <dbReference type="EMBL" id="VDD41104.1"/>
    </source>
</evidence>
<dbReference type="AlphaFoldDB" id="A0A3P6F1K3"/>
<feature type="transmembrane region" description="Helical" evidence="10">
    <location>
        <begin position="28"/>
        <end position="49"/>
    </location>
</feature>
<dbReference type="PANTHER" id="PTHR36788:SF4">
    <property type="entry name" value="DEFENSIN-LIKE PROTEIN 181-RELATED"/>
    <property type="match status" value="1"/>
</dbReference>
<evidence type="ECO:0000256" key="1">
    <source>
        <dbReference type="ARBA" id="ARBA00004613"/>
    </source>
</evidence>
<keyword evidence="4 9" id="KW-0929">Antimicrobial</keyword>
<reference evidence="11" key="1">
    <citation type="submission" date="2018-11" db="EMBL/GenBank/DDBJ databases">
        <authorList>
            <consortium name="Genoscope - CEA"/>
            <person name="William W."/>
        </authorList>
    </citation>
    <scope>NUCLEOTIDE SEQUENCE</scope>
</reference>
<comment type="subcellular location">
    <subcellularLocation>
        <location evidence="1 9">Secreted</location>
    </subcellularLocation>
</comment>
<evidence type="ECO:0000256" key="3">
    <source>
        <dbReference type="ARBA" id="ARBA00022525"/>
    </source>
</evidence>
<dbReference type="PANTHER" id="PTHR36788">
    <property type="entry name" value="DEFENSIN-LIKE PROTEIN 183"/>
    <property type="match status" value="1"/>
</dbReference>
<keyword evidence="8" id="KW-1015">Disulfide bond</keyword>
<dbReference type="GO" id="GO:0050832">
    <property type="term" value="P:defense response to fungus"/>
    <property type="evidence" value="ECO:0007669"/>
    <property type="project" value="UniProtKB-UniRule"/>
</dbReference>
<comment type="similarity">
    <text evidence="2 9">Belongs to the DEFL family.</text>
</comment>
<accession>A0A3P6F1K3</accession>
<evidence type="ECO:0000256" key="2">
    <source>
        <dbReference type="ARBA" id="ARBA00006722"/>
    </source>
</evidence>
<proteinExistence type="inferred from homology"/>
<keyword evidence="3 9" id="KW-0964">Secreted</keyword>
<evidence type="ECO:0000256" key="6">
    <source>
        <dbReference type="ARBA" id="ARBA00022729"/>
    </source>
</evidence>
<keyword evidence="7 9" id="KW-0611">Plant defense</keyword>
<evidence type="ECO:0000256" key="8">
    <source>
        <dbReference type="ARBA" id="ARBA00023157"/>
    </source>
</evidence>
<evidence type="ECO:0000256" key="4">
    <source>
        <dbReference type="ARBA" id="ARBA00022529"/>
    </source>
</evidence>
<name>A0A3P6F1K3_BRAOL</name>
<dbReference type="InterPro" id="IPR039641">
    <property type="entry name" value="LCR"/>
</dbReference>
<keyword evidence="5 9" id="KW-0295">Fungicide</keyword>
<keyword evidence="10" id="KW-1133">Transmembrane helix</keyword>
<evidence type="ECO:0000256" key="10">
    <source>
        <dbReference type="SAM" id="Phobius"/>
    </source>
</evidence>